<protein>
    <submittedName>
        <fullName evidence="7">Enoyl-CoA hydratase</fullName>
        <ecNumber evidence="7">4.2.1.17</ecNumber>
    </submittedName>
</protein>
<dbReference type="InterPro" id="IPR018376">
    <property type="entry name" value="Enoyl-CoA_hyd/isom_CS"/>
</dbReference>
<dbReference type="GO" id="GO:0016853">
    <property type="term" value="F:isomerase activity"/>
    <property type="evidence" value="ECO:0007669"/>
    <property type="project" value="UniProtKB-KW"/>
</dbReference>
<keyword evidence="5" id="KW-0413">Isomerase</keyword>
<organism evidence="7 8">
    <name type="scientific">Quisquiliibacterium transsilvanicum</name>
    <dbReference type="NCBI Taxonomy" id="1549638"/>
    <lineage>
        <taxon>Bacteria</taxon>
        <taxon>Pseudomonadati</taxon>
        <taxon>Pseudomonadota</taxon>
        <taxon>Betaproteobacteria</taxon>
        <taxon>Burkholderiales</taxon>
        <taxon>Burkholderiaceae</taxon>
        <taxon>Quisquiliibacterium</taxon>
    </lineage>
</organism>
<comment type="caution">
    <text evidence="7">The sequence shown here is derived from an EMBL/GenBank/DDBJ whole genome shotgun (WGS) entry which is preliminary data.</text>
</comment>
<dbReference type="EMBL" id="JACHGB010000007">
    <property type="protein sequence ID" value="MBB5273612.1"/>
    <property type="molecule type" value="Genomic_DNA"/>
</dbReference>
<evidence type="ECO:0000256" key="3">
    <source>
        <dbReference type="ARBA" id="ARBA00022832"/>
    </source>
</evidence>
<dbReference type="InterPro" id="IPR014748">
    <property type="entry name" value="Enoyl-CoA_hydra_C"/>
</dbReference>
<dbReference type="Gene3D" id="1.10.12.10">
    <property type="entry name" value="Lyase 2-enoyl-coa Hydratase, Chain A, domain 2"/>
    <property type="match status" value="1"/>
</dbReference>
<dbReference type="EC" id="4.2.1.17" evidence="7"/>
<dbReference type="Pfam" id="PF00378">
    <property type="entry name" value="ECH_1"/>
    <property type="match status" value="1"/>
</dbReference>
<keyword evidence="3" id="KW-0276">Fatty acid metabolism</keyword>
<dbReference type="GO" id="GO:0004300">
    <property type="term" value="F:enoyl-CoA hydratase activity"/>
    <property type="evidence" value="ECO:0007669"/>
    <property type="project" value="UniProtKB-EC"/>
</dbReference>
<dbReference type="SUPFAM" id="SSF52096">
    <property type="entry name" value="ClpP/crotonase"/>
    <property type="match status" value="1"/>
</dbReference>
<evidence type="ECO:0000256" key="1">
    <source>
        <dbReference type="ARBA" id="ARBA00005005"/>
    </source>
</evidence>
<proteinExistence type="inferred from homology"/>
<evidence type="ECO:0000256" key="2">
    <source>
        <dbReference type="ARBA" id="ARBA00005254"/>
    </source>
</evidence>
<dbReference type="FunFam" id="1.10.12.10:FF:000004">
    <property type="entry name" value="Delta3,5-delta2,4-dienoyl-CoA isomerase"/>
    <property type="match status" value="1"/>
</dbReference>
<evidence type="ECO:0000256" key="4">
    <source>
        <dbReference type="ARBA" id="ARBA00023098"/>
    </source>
</evidence>
<dbReference type="PROSITE" id="PS00166">
    <property type="entry name" value="ENOYL_COA_HYDRATASE"/>
    <property type="match status" value="1"/>
</dbReference>
<comment type="similarity">
    <text evidence="2 6">Belongs to the enoyl-CoA hydratase/isomerase family.</text>
</comment>
<dbReference type="InterPro" id="IPR001753">
    <property type="entry name" value="Enoyl-CoA_hydra/iso"/>
</dbReference>
<keyword evidence="7" id="KW-0456">Lyase</keyword>
<dbReference type="InterPro" id="IPR045002">
    <property type="entry name" value="Ech1-like"/>
</dbReference>
<evidence type="ECO:0000313" key="8">
    <source>
        <dbReference type="Proteomes" id="UP000532440"/>
    </source>
</evidence>
<sequence length="287" mass="31760">MTTNAQASTSHKSFDVSFDQGVAHIRLNRPEAFNAMNRDFWNELPEIVRDIDDHARARCIVVSSTGRHFSAGMDLSVFDGVTSPDGEGDDRHTAMESFRRHVHHLQGAFSCLDQARMPVLAAIQGACIGGGVDLVSSCDIRYATADAFFCIQEINIGMTADVGTFPRLCKLIPEGWVREMAYTGRRLPAQKAKEIGLVNEVFDTHEALLEHVLATAREIASKAPLAVAGSKVMINYARDHTIADGLDYIATWQTGMFSGAHMAEAFRAKQEKREPSFPDLHPVRRRM</sequence>
<dbReference type="Proteomes" id="UP000532440">
    <property type="component" value="Unassembled WGS sequence"/>
</dbReference>
<keyword evidence="8" id="KW-1185">Reference proteome</keyword>
<reference evidence="7 8" key="1">
    <citation type="submission" date="2020-08" db="EMBL/GenBank/DDBJ databases">
        <title>Genomic Encyclopedia of Type Strains, Phase IV (KMG-IV): sequencing the most valuable type-strain genomes for metagenomic binning, comparative biology and taxonomic classification.</title>
        <authorList>
            <person name="Goeker M."/>
        </authorList>
    </citation>
    <scope>NUCLEOTIDE SEQUENCE [LARGE SCALE GENOMIC DNA]</scope>
    <source>
        <strain evidence="7 8">DSM 29781</strain>
    </source>
</reference>
<evidence type="ECO:0000313" key="7">
    <source>
        <dbReference type="EMBL" id="MBB5273612.1"/>
    </source>
</evidence>
<dbReference type="Gene3D" id="3.90.226.10">
    <property type="entry name" value="2-enoyl-CoA Hydratase, Chain A, domain 1"/>
    <property type="match status" value="1"/>
</dbReference>
<accession>A0A7W8MAF4</accession>
<evidence type="ECO:0000256" key="5">
    <source>
        <dbReference type="ARBA" id="ARBA00023235"/>
    </source>
</evidence>
<dbReference type="NCBIfam" id="NF004794">
    <property type="entry name" value="PRK06142.1"/>
    <property type="match status" value="1"/>
</dbReference>
<comment type="pathway">
    <text evidence="1">Lipid metabolism; fatty acid beta-oxidation.</text>
</comment>
<dbReference type="AlphaFoldDB" id="A0A7W8MAF4"/>
<dbReference type="InterPro" id="IPR029045">
    <property type="entry name" value="ClpP/crotonase-like_dom_sf"/>
</dbReference>
<evidence type="ECO:0000256" key="6">
    <source>
        <dbReference type="RuleBase" id="RU003707"/>
    </source>
</evidence>
<name>A0A7W8MAF4_9BURK</name>
<dbReference type="RefSeq" id="WP_183970398.1">
    <property type="nucleotide sequence ID" value="NZ_BAABEW010000020.1"/>
</dbReference>
<keyword evidence="4" id="KW-0443">Lipid metabolism</keyword>
<dbReference type="PANTHER" id="PTHR43149">
    <property type="entry name" value="ENOYL-COA HYDRATASE"/>
    <property type="match status" value="1"/>
</dbReference>
<gene>
    <name evidence="7" type="ORF">HNQ70_003642</name>
</gene>
<dbReference type="GO" id="GO:0006635">
    <property type="term" value="P:fatty acid beta-oxidation"/>
    <property type="evidence" value="ECO:0007669"/>
    <property type="project" value="UniProtKB-UniPathway"/>
</dbReference>
<dbReference type="CDD" id="cd06558">
    <property type="entry name" value="crotonase-like"/>
    <property type="match status" value="1"/>
</dbReference>
<dbReference type="UniPathway" id="UPA00659"/>